<evidence type="ECO:0000256" key="10">
    <source>
        <dbReference type="SAM" id="Coils"/>
    </source>
</evidence>
<protein>
    <recommendedName>
        <fullName evidence="9">Membrane fusion protein (MFP) family protein</fullName>
    </recommendedName>
</protein>
<dbReference type="NCBIfam" id="TIGR01843">
    <property type="entry name" value="type_I_hlyD"/>
    <property type="match status" value="1"/>
</dbReference>
<evidence type="ECO:0000256" key="1">
    <source>
        <dbReference type="ARBA" id="ARBA00004377"/>
    </source>
</evidence>
<keyword evidence="3 9" id="KW-0813">Transport</keyword>
<dbReference type="InterPro" id="IPR058982">
    <property type="entry name" value="Beta-barrel_AprE"/>
</dbReference>
<evidence type="ECO:0000256" key="9">
    <source>
        <dbReference type="RuleBase" id="RU365093"/>
    </source>
</evidence>
<feature type="transmembrane region" description="Helical" evidence="9">
    <location>
        <begin position="37"/>
        <end position="63"/>
    </location>
</feature>
<feature type="coiled-coil region" evidence="10">
    <location>
        <begin position="273"/>
        <end position="300"/>
    </location>
</feature>
<evidence type="ECO:0000256" key="2">
    <source>
        <dbReference type="ARBA" id="ARBA00009477"/>
    </source>
</evidence>
<sequence length="453" mass="48708">MNQSVPLVAAGPAYAVAAVPVESAAASEQGLSRLIRFGLWAVALLVFGAGGLITFLPMAGAVIAPGEVTVETHVKEISHPFGGVASDILVRDGDFVKRGQVLIRLDSKVAGAVAEYTGLGLDQLLARAARLRALQSGAADVVFPEELVRKAQDPAVKAAMDDERRSFALGRQARTDQVRQLQARIAQSRADIATYASQADAYARQDKLVNEELAQTRQLYEGRLTTLDRLNALERAAVGVQAQKATAQSGMAQAHARIGELQVQMASVASAARSEAALELAQVQAAISDLRKQEAAASDQNDRTAIRAPLDGIVDKLQVRTVGGVVPAGEALMEIVPARDRLVVRAQVRPADIDSVTVGQPAHLRFTALDMRTTPELAGTVTQVGADRTVDRGTNVTYYSVTVSITDEEFRKLEKVRLSVGMPVESFIQTQKRTMLQYIIRPLSDQFKRALRE</sequence>
<keyword evidence="8 9" id="KW-0472">Membrane</keyword>
<keyword evidence="4 9" id="KW-1003">Cell membrane</keyword>
<keyword evidence="6 9" id="KW-0812">Transmembrane</keyword>
<evidence type="ECO:0000256" key="3">
    <source>
        <dbReference type="ARBA" id="ARBA00022448"/>
    </source>
</evidence>
<keyword evidence="7 9" id="KW-1133">Transmembrane helix</keyword>
<evidence type="ECO:0000259" key="12">
    <source>
        <dbReference type="Pfam" id="PF26002"/>
    </source>
</evidence>
<keyword evidence="14" id="KW-1185">Reference proteome</keyword>
<evidence type="ECO:0000256" key="8">
    <source>
        <dbReference type="ARBA" id="ARBA00023136"/>
    </source>
</evidence>
<evidence type="ECO:0000256" key="7">
    <source>
        <dbReference type="ARBA" id="ARBA00022989"/>
    </source>
</evidence>
<dbReference type="InterPro" id="IPR010129">
    <property type="entry name" value="T1SS_HlyD"/>
</dbReference>
<dbReference type="EMBL" id="JALHLE010000027">
    <property type="protein sequence ID" value="MCJ2180024.1"/>
    <property type="molecule type" value="Genomic_DNA"/>
</dbReference>
<keyword evidence="5 9" id="KW-0997">Cell inner membrane</keyword>
<evidence type="ECO:0000259" key="11">
    <source>
        <dbReference type="Pfam" id="PF25994"/>
    </source>
</evidence>
<feature type="domain" description="AprE-like long alpha-helical hairpin" evidence="11">
    <location>
        <begin position="121"/>
        <end position="300"/>
    </location>
</feature>
<evidence type="ECO:0000313" key="14">
    <source>
        <dbReference type="Proteomes" id="UP001162880"/>
    </source>
</evidence>
<dbReference type="PANTHER" id="PTHR30386:SF17">
    <property type="entry name" value="ALKALINE PROTEASE SECRETION PROTEIN APRE"/>
    <property type="match status" value="1"/>
</dbReference>
<dbReference type="InterPro" id="IPR058781">
    <property type="entry name" value="HH_AprE-like"/>
</dbReference>
<evidence type="ECO:0000256" key="4">
    <source>
        <dbReference type="ARBA" id="ARBA00022475"/>
    </source>
</evidence>
<evidence type="ECO:0000256" key="6">
    <source>
        <dbReference type="ARBA" id="ARBA00022692"/>
    </source>
</evidence>
<proteinExistence type="inferred from homology"/>
<organism evidence="13 14">
    <name type="scientific">Novosphingobium album</name>
    <name type="common">ex Hu et al. 2023</name>
    <dbReference type="NCBI Taxonomy" id="2930093"/>
    <lineage>
        <taxon>Bacteria</taxon>
        <taxon>Pseudomonadati</taxon>
        <taxon>Pseudomonadota</taxon>
        <taxon>Alphaproteobacteria</taxon>
        <taxon>Sphingomonadales</taxon>
        <taxon>Sphingomonadaceae</taxon>
        <taxon>Novosphingobium</taxon>
    </lineage>
</organism>
<accession>A0ABT0B545</accession>
<dbReference type="Gene3D" id="2.40.50.100">
    <property type="match status" value="1"/>
</dbReference>
<dbReference type="InterPro" id="IPR050739">
    <property type="entry name" value="MFP"/>
</dbReference>
<evidence type="ECO:0000256" key="5">
    <source>
        <dbReference type="ARBA" id="ARBA00022519"/>
    </source>
</evidence>
<keyword evidence="10" id="KW-0175">Coiled coil</keyword>
<comment type="caution">
    <text evidence="13">The sequence shown here is derived from an EMBL/GenBank/DDBJ whole genome shotgun (WGS) entry which is preliminary data.</text>
</comment>
<dbReference type="RefSeq" id="WP_243995356.1">
    <property type="nucleotide sequence ID" value="NZ_JALHLE010000027.1"/>
</dbReference>
<reference evidence="13" key="1">
    <citation type="submission" date="2022-03" db="EMBL/GenBank/DDBJ databases">
        <title>Identification of a novel bacterium isolated from mangrove sediments.</title>
        <authorList>
            <person name="Pan X."/>
        </authorList>
    </citation>
    <scope>NUCLEOTIDE SEQUENCE</scope>
    <source>
        <strain evidence="13">B2580</strain>
    </source>
</reference>
<dbReference type="Pfam" id="PF26002">
    <property type="entry name" value="Beta-barrel_AprE"/>
    <property type="match status" value="1"/>
</dbReference>
<comment type="subcellular location">
    <subcellularLocation>
        <location evidence="1 9">Cell inner membrane</location>
        <topology evidence="1 9">Single-pass membrane protein</topology>
    </subcellularLocation>
</comment>
<comment type="similarity">
    <text evidence="2 9">Belongs to the membrane fusion protein (MFP) (TC 8.A.1) family.</text>
</comment>
<evidence type="ECO:0000313" key="13">
    <source>
        <dbReference type="EMBL" id="MCJ2180024.1"/>
    </source>
</evidence>
<dbReference type="Gene3D" id="2.40.30.170">
    <property type="match status" value="1"/>
</dbReference>
<feature type="domain" description="AprE-like beta-barrel" evidence="12">
    <location>
        <begin position="342"/>
        <end position="431"/>
    </location>
</feature>
<name>A0ABT0B545_9SPHN</name>
<dbReference type="PRINTS" id="PR01490">
    <property type="entry name" value="RTXTOXIND"/>
</dbReference>
<dbReference type="Proteomes" id="UP001162880">
    <property type="component" value="Unassembled WGS sequence"/>
</dbReference>
<dbReference type="Pfam" id="PF25994">
    <property type="entry name" value="HH_AprE"/>
    <property type="match status" value="1"/>
</dbReference>
<gene>
    <name evidence="13" type="ORF">MTR64_15750</name>
</gene>
<dbReference type="PANTHER" id="PTHR30386">
    <property type="entry name" value="MEMBRANE FUSION SUBUNIT OF EMRAB-TOLC MULTIDRUG EFFLUX PUMP"/>
    <property type="match status" value="1"/>
</dbReference>